<dbReference type="SUPFAM" id="SSF50242">
    <property type="entry name" value="TIMP-like"/>
    <property type="match status" value="1"/>
</dbReference>
<keyword evidence="3" id="KW-1185">Reference proteome</keyword>
<proteinExistence type="predicted"/>
<feature type="signal peptide" evidence="1">
    <location>
        <begin position="1"/>
        <end position="18"/>
    </location>
</feature>
<protein>
    <recommendedName>
        <fullName evidence="4">Tissue inhibitor of metalloproteinase</fullName>
    </recommendedName>
</protein>
<dbReference type="InterPro" id="IPR008993">
    <property type="entry name" value="TIMP-like_OB-fold"/>
</dbReference>
<organism evidence="2 3">
    <name type="scientific">Marisediminitalea aggregata</name>
    <dbReference type="NCBI Taxonomy" id="634436"/>
    <lineage>
        <taxon>Bacteria</taxon>
        <taxon>Pseudomonadati</taxon>
        <taxon>Pseudomonadota</taxon>
        <taxon>Gammaproteobacteria</taxon>
        <taxon>Alteromonadales</taxon>
        <taxon>Alteromonadaceae</taxon>
        <taxon>Marisediminitalea</taxon>
    </lineage>
</organism>
<sequence length="135" mass="15075">MRNLLVILSFFYTTCSSAVCLSDRPNVKNEYENNESVFVGKVVDEAYLSDDQGFYTALLYSIKVQYIYKGKLSGILVAFNNMDSGRFPMDVGKEYLIFTNASYSPIIISSCGNSKEVSNATETIEEVKKLASKDV</sequence>
<evidence type="ECO:0008006" key="4">
    <source>
        <dbReference type="Google" id="ProtNLM"/>
    </source>
</evidence>
<evidence type="ECO:0000256" key="1">
    <source>
        <dbReference type="SAM" id="SignalP"/>
    </source>
</evidence>
<evidence type="ECO:0000313" key="3">
    <source>
        <dbReference type="Proteomes" id="UP000184520"/>
    </source>
</evidence>
<accession>A0A1M5T1X4</accession>
<dbReference type="Gene3D" id="2.40.50.120">
    <property type="match status" value="1"/>
</dbReference>
<dbReference type="EMBL" id="FQWD01000018">
    <property type="protein sequence ID" value="SHH44794.1"/>
    <property type="molecule type" value="Genomic_DNA"/>
</dbReference>
<name>A0A1M5T1X4_9ALTE</name>
<keyword evidence="1" id="KW-0732">Signal</keyword>
<gene>
    <name evidence="2" type="ORF">SAMN05216361_0146</name>
</gene>
<dbReference type="AlphaFoldDB" id="A0A1M5T1X4"/>
<reference evidence="3" key="1">
    <citation type="submission" date="2016-11" db="EMBL/GenBank/DDBJ databases">
        <authorList>
            <person name="Varghese N."/>
            <person name="Submissions S."/>
        </authorList>
    </citation>
    <scope>NUCLEOTIDE SEQUENCE [LARGE SCALE GENOMIC DNA]</scope>
    <source>
        <strain evidence="3">CGMCC 1.8995</strain>
    </source>
</reference>
<feature type="chain" id="PRO_5013064807" description="Tissue inhibitor of metalloproteinase" evidence="1">
    <location>
        <begin position="19"/>
        <end position="135"/>
    </location>
</feature>
<evidence type="ECO:0000313" key="2">
    <source>
        <dbReference type="EMBL" id="SHH44794.1"/>
    </source>
</evidence>
<dbReference type="Proteomes" id="UP000184520">
    <property type="component" value="Unassembled WGS sequence"/>
</dbReference>